<reference evidence="1" key="1">
    <citation type="submission" date="2021-06" db="EMBL/GenBank/DDBJ databases">
        <authorList>
            <person name="Kallberg Y."/>
            <person name="Tangrot J."/>
            <person name="Rosling A."/>
        </authorList>
    </citation>
    <scope>NUCLEOTIDE SEQUENCE</scope>
    <source>
        <strain evidence="1">MA461A</strain>
    </source>
</reference>
<dbReference type="EMBL" id="CAJVQC010087490">
    <property type="protein sequence ID" value="CAG8823384.1"/>
    <property type="molecule type" value="Genomic_DNA"/>
</dbReference>
<protein>
    <submittedName>
        <fullName evidence="1">15650_t:CDS:1</fullName>
    </submittedName>
</protein>
<dbReference type="Proteomes" id="UP000789920">
    <property type="component" value="Unassembled WGS sequence"/>
</dbReference>
<sequence length="113" mass="12865">MSASLDQTLTINRSQSKRKKHTNTNRGDTGEVFNDEWEDVVLGPKKRLLQPVGVNFESLPQNAYEFVKIKSDDLEILDENIGRTYLPHLQDPFSIVLTNSDPIRVSQFESCSL</sequence>
<accession>A0ACA9S3N4</accession>
<organism evidence="1 2">
    <name type="scientific">Racocetra persica</name>
    <dbReference type="NCBI Taxonomy" id="160502"/>
    <lineage>
        <taxon>Eukaryota</taxon>
        <taxon>Fungi</taxon>
        <taxon>Fungi incertae sedis</taxon>
        <taxon>Mucoromycota</taxon>
        <taxon>Glomeromycotina</taxon>
        <taxon>Glomeromycetes</taxon>
        <taxon>Diversisporales</taxon>
        <taxon>Gigasporaceae</taxon>
        <taxon>Racocetra</taxon>
    </lineage>
</organism>
<evidence type="ECO:0000313" key="1">
    <source>
        <dbReference type="EMBL" id="CAG8823384.1"/>
    </source>
</evidence>
<comment type="caution">
    <text evidence="1">The sequence shown here is derived from an EMBL/GenBank/DDBJ whole genome shotgun (WGS) entry which is preliminary data.</text>
</comment>
<feature type="non-terminal residue" evidence="1">
    <location>
        <position position="113"/>
    </location>
</feature>
<proteinExistence type="predicted"/>
<feature type="non-terminal residue" evidence="1">
    <location>
        <position position="1"/>
    </location>
</feature>
<name>A0ACA9S3N4_9GLOM</name>
<evidence type="ECO:0000313" key="2">
    <source>
        <dbReference type="Proteomes" id="UP000789920"/>
    </source>
</evidence>
<gene>
    <name evidence="1" type="ORF">RPERSI_LOCUS26006</name>
</gene>
<keyword evidence="2" id="KW-1185">Reference proteome</keyword>